<accession>A0A454D451</accession>
<evidence type="ECO:0000313" key="1">
    <source>
        <dbReference type="EMBL" id="EKM33414.1"/>
    </source>
</evidence>
<feature type="non-terminal residue" evidence="1">
    <location>
        <position position="20"/>
    </location>
</feature>
<organism evidence="1 2">
    <name type="scientific">Vibrio harveyi</name>
    <name type="common">Beneckea harveyi</name>
    <dbReference type="NCBI Taxonomy" id="669"/>
    <lineage>
        <taxon>Bacteria</taxon>
        <taxon>Pseudomonadati</taxon>
        <taxon>Pseudomonadota</taxon>
        <taxon>Gammaproteobacteria</taxon>
        <taxon>Vibrionales</taxon>
        <taxon>Vibrionaceae</taxon>
        <taxon>Vibrio</taxon>
    </lineage>
</organism>
<proteinExistence type="predicted"/>
<reference evidence="1 2" key="1">
    <citation type="submission" date="2012-10" db="EMBL/GenBank/DDBJ databases">
        <title>Genome sequence of Vibrio Cholerae HENC-02.</title>
        <authorList>
            <person name="Eppinger M."/>
            <person name="Hasan N.A."/>
            <person name="Sengamalay N."/>
            <person name="Hine E."/>
            <person name="Su Q."/>
            <person name="Daugherty S.C."/>
            <person name="Young S."/>
            <person name="Sadzewicz L."/>
            <person name="Tallon L."/>
            <person name="Cebula T.A."/>
            <person name="Ravel J."/>
            <person name="Colwell R.R."/>
        </authorList>
    </citation>
    <scope>NUCLEOTIDE SEQUENCE [LARGE SCALE GENOMIC DNA]</scope>
    <source>
        <strain evidence="1 2">HENC-02</strain>
    </source>
</reference>
<gene>
    <name evidence="1" type="ORF">VCHENC02_1131A</name>
</gene>
<comment type="caution">
    <text evidence="1">The sequence shown here is derived from an EMBL/GenBank/DDBJ whole genome shotgun (WGS) entry which is preliminary data.</text>
</comment>
<dbReference type="AlphaFoldDB" id="A0A454D451"/>
<evidence type="ECO:0000313" key="2">
    <source>
        <dbReference type="Proteomes" id="UP000008367"/>
    </source>
</evidence>
<name>A0A454D451_VIBHA</name>
<dbReference type="Proteomes" id="UP000008367">
    <property type="component" value="Unassembled WGS sequence"/>
</dbReference>
<dbReference type="EMBL" id="AJSR01000288">
    <property type="protein sequence ID" value="EKM33414.1"/>
    <property type="molecule type" value="Genomic_DNA"/>
</dbReference>
<sequence length="20" mass="2464">MQDLLAYLRLLEVHFYLAVR</sequence>
<protein>
    <submittedName>
        <fullName evidence="1">Uncharacterized protein</fullName>
    </submittedName>
</protein>